<evidence type="ECO:0000313" key="2">
    <source>
        <dbReference type="EMBL" id="RDW82840.1"/>
    </source>
</evidence>
<accession>A0A3D8S9C6</accession>
<protein>
    <submittedName>
        <fullName evidence="2">Uncharacterized protein</fullName>
    </submittedName>
</protein>
<feature type="region of interest" description="Disordered" evidence="1">
    <location>
        <begin position="1"/>
        <end position="20"/>
    </location>
</feature>
<organism evidence="2 3">
    <name type="scientific">Coleophoma cylindrospora</name>
    <dbReference type="NCBI Taxonomy" id="1849047"/>
    <lineage>
        <taxon>Eukaryota</taxon>
        <taxon>Fungi</taxon>
        <taxon>Dikarya</taxon>
        <taxon>Ascomycota</taxon>
        <taxon>Pezizomycotina</taxon>
        <taxon>Leotiomycetes</taxon>
        <taxon>Helotiales</taxon>
        <taxon>Dermateaceae</taxon>
        <taxon>Coleophoma</taxon>
    </lineage>
</organism>
<dbReference type="AlphaFoldDB" id="A0A3D8S9C6"/>
<proteinExistence type="predicted"/>
<dbReference type="OrthoDB" id="3433023at2759"/>
<evidence type="ECO:0000256" key="1">
    <source>
        <dbReference type="SAM" id="MobiDB-lite"/>
    </source>
</evidence>
<dbReference type="EMBL" id="PDLM01000003">
    <property type="protein sequence ID" value="RDW82840.1"/>
    <property type="molecule type" value="Genomic_DNA"/>
</dbReference>
<evidence type="ECO:0000313" key="3">
    <source>
        <dbReference type="Proteomes" id="UP000256645"/>
    </source>
</evidence>
<keyword evidence="3" id="KW-1185">Reference proteome</keyword>
<name>A0A3D8S9C6_9HELO</name>
<comment type="caution">
    <text evidence="2">The sequence shown here is derived from an EMBL/GenBank/DDBJ whole genome shotgun (WGS) entry which is preliminary data.</text>
</comment>
<dbReference type="Proteomes" id="UP000256645">
    <property type="component" value="Unassembled WGS sequence"/>
</dbReference>
<gene>
    <name evidence="2" type="ORF">BP6252_03952</name>
</gene>
<feature type="compositionally biased region" description="Basic and acidic residues" evidence="1">
    <location>
        <begin position="1"/>
        <end position="19"/>
    </location>
</feature>
<reference evidence="2 3" key="1">
    <citation type="journal article" date="2018" name="IMA Fungus">
        <title>IMA Genome-F 9: Draft genome sequence of Annulohypoxylon stygium, Aspergillus mulundensis, Berkeleyomyces basicola (syn. Thielaviopsis basicola), Ceratocystis smalleyi, two Cercospora beticola strains, Coleophoma cylindrospora, Fusarium fracticaudum, Phialophora cf. hyalina, and Morchella septimelata.</title>
        <authorList>
            <person name="Wingfield B.D."/>
            <person name="Bills G.F."/>
            <person name="Dong Y."/>
            <person name="Huang W."/>
            <person name="Nel W.J."/>
            <person name="Swalarsk-Parry B.S."/>
            <person name="Vaghefi N."/>
            <person name="Wilken P.M."/>
            <person name="An Z."/>
            <person name="de Beer Z.W."/>
            <person name="De Vos L."/>
            <person name="Chen L."/>
            <person name="Duong T.A."/>
            <person name="Gao Y."/>
            <person name="Hammerbacher A."/>
            <person name="Kikkert J.R."/>
            <person name="Li Y."/>
            <person name="Li H."/>
            <person name="Li K."/>
            <person name="Li Q."/>
            <person name="Liu X."/>
            <person name="Ma X."/>
            <person name="Naidoo K."/>
            <person name="Pethybridge S.J."/>
            <person name="Sun J."/>
            <person name="Steenkamp E.T."/>
            <person name="van der Nest M.A."/>
            <person name="van Wyk S."/>
            <person name="Wingfield M.J."/>
            <person name="Xiong C."/>
            <person name="Yue Q."/>
            <person name="Zhang X."/>
        </authorList>
    </citation>
    <scope>NUCLEOTIDE SEQUENCE [LARGE SCALE GENOMIC DNA]</scope>
    <source>
        <strain evidence="2 3">BP6252</strain>
    </source>
</reference>
<sequence>MSGQDAARKQEASEDKIQQVDRVPAMVFEDMLAARDSDQIFVSTTRHDITVKRVATEPGARQWGGQWSETTMQQLAARHRNSGESTQPTNIKPDDETAARYRGIYGTGRSTSDATK</sequence>
<feature type="region of interest" description="Disordered" evidence="1">
    <location>
        <begin position="77"/>
        <end position="116"/>
    </location>
</feature>